<comment type="similarity">
    <text evidence="1">Belongs to the LysR transcriptional regulatory family.</text>
</comment>
<keyword evidence="3" id="KW-0238">DNA-binding</keyword>
<evidence type="ECO:0000313" key="7">
    <source>
        <dbReference type="Proteomes" id="UP001527866"/>
    </source>
</evidence>
<keyword evidence="7" id="KW-1185">Reference proteome</keyword>
<dbReference type="Proteomes" id="UP001527866">
    <property type="component" value="Unassembled WGS sequence"/>
</dbReference>
<evidence type="ECO:0000256" key="4">
    <source>
        <dbReference type="ARBA" id="ARBA00023163"/>
    </source>
</evidence>
<organism evidence="6 7">
    <name type="scientific">Nocardiopsis endophytica</name>
    <dbReference type="NCBI Taxonomy" id="3018445"/>
    <lineage>
        <taxon>Bacteria</taxon>
        <taxon>Bacillati</taxon>
        <taxon>Actinomycetota</taxon>
        <taxon>Actinomycetes</taxon>
        <taxon>Streptosporangiales</taxon>
        <taxon>Nocardiopsidaceae</taxon>
        <taxon>Nocardiopsis</taxon>
    </lineage>
</organism>
<keyword evidence="4" id="KW-0804">Transcription</keyword>
<dbReference type="Gene3D" id="1.10.10.10">
    <property type="entry name" value="Winged helix-like DNA-binding domain superfamily/Winged helix DNA-binding domain"/>
    <property type="match status" value="1"/>
</dbReference>
<dbReference type="InterPro" id="IPR005119">
    <property type="entry name" value="LysR_subst-bd"/>
</dbReference>
<dbReference type="InterPro" id="IPR036390">
    <property type="entry name" value="WH_DNA-bd_sf"/>
</dbReference>
<evidence type="ECO:0000256" key="3">
    <source>
        <dbReference type="ARBA" id="ARBA00023125"/>
    </source>
</evidence>
<evidence type="ECO:0000256" key="2">
    <source>
        <dbReference type="ARBA" id="ARBA00023015"/>
    </source>
</evidence>
<accession>A0ABT4TWF3</accession>
<name>A0ABT4TWF3_9ACTN</name>
<dbReference type="InterPro" id="IPR000847">
    <property type="entry name" value="LysR_HTH_N"/>
</dbReference>
<evidence type="ECO:0000313" key="6">
    <source>
        <dbReference type="EMBL" id="MDA2809027.1"/>
    </source>
</evidence>
<dbReference type="SUPFAM" id="SSF46785">
    <property type="entry name" value="Winged helix' DNA-binding domain"/>
    <property type="match status" value="1"/>
</dbReference>
<sequence>MNTTGVPTGRTGVELRHLRALAAIGDEGTVTGAAEVLHISQPAVSRTLEQLERAVGTRLVERTTRSLALTDEGRRLWEHAHGILDRLDTALNEVRAGPRPLRLGIAWAVLGPFTVPLLQEWRDAHPDAPVRLHRRTDLEGALRRSEVDAVLLRTTPSPVPDVHCLRLMHERRVAAFAEDDPLADKEQVHLADLAERDVALCTTAATTHSTLWPEGHRPRTVDVADVEQWLAAVATGEAVGVTAEGTVHSYPAPGIRYVPIADAPPVPAYLSWPKRPSHPDTNAFVTHVRRTLQHRNASGHRSPAR</sequence>
<dbReference type="PANTHER" id="PTHR30346:SF0">
    <property type="entry name" value="HCA OPERON TRANSCRIPTIONAL ACTIVATOR HCAR"/>
    <property type="match status" value="1"/>
</dbReference>
<evidence type="ECO:0000256" key="1">
    <source>
        <dbReference type="ARBA" id="ARBA00009437"/>
    </source>
</evidence>
<dbReference type="EMBL" id="JAQFWQ010000001">
    <property type="protein sequence ID" value="MDA2809027.1"/>
    <property type="molecule type" value="Genomic_DNA"/>
</dbReference>
<protein>
    <submittedName>
        <fullName evidence="6">LysR family transcriptional regulator</fullName>
    </submittedName>
</protein>
<dbReference type="Pfam" id="PF03466">
    <property type="entry name" value="LysR_substrate"/>
    <property type="match status" value="1"/>
</dbReference>
<proteinExistence type="inferred from homology"/>
<dbReference type="PANTHER" id="PTHR30346">
    <property type="entry name" value="TRANSCRIPTIONAL DUAL REGULATOR HCAR-RELATED"/>
    <property type="match status" value="1"/>
</dbReference>
<dbReference type="InterPro" id="IPR036388">
    <property type="entry name" value="WH-like_DNA-bd_sf"/>
</dbReference>
<dbReference type="RefSeq" id="WP_270682936.1">
    <property type="nucleotide sequence ID" value="NZ_JAQFWQ010000001.1"/>
</dbReference>
<dbReference type="PROSITE" id="PS50931">
    <property type="entry name" value="HTH_LYSR"/>
    <property type="match status" value="1"/>
</dbReference>
<evidence type="ECO:0000259" key="5">
    <source>
        <dbReference type="PROSITE" id="PS50931"/>
    </source>
</evidence>
<dbReference type="Pfam" id="PF00126">
    <property type="entry name" value="HTH_1"/>
    <property type="match status" value="1"/>
</dbReference>
<dbReference type="PRINTS" id="PR00039">
    <property type="entry name" value="HTHLYSR"/>
</dbReference>
<gene>
    <name evidence="6" type="ORF">O4J56_00085</name>
</gene>
<comment type="caution">
    <text evidence="6">The sequence shown here is derived from an EMBL/GenBank/DDBJ whole genome shotgun (WGS) entry which is preliminary data.</text>
</comment>
<dbReference type="SUPFAM" id="SSF53850">
    <property type="entry name" value="Periplasmic binding protein-like II"/>
    <property type="match status" value="1"/>
</dbReference>
<reference evidence="6 7" key="1">
    <citation type="submission" date="2023-01" db="EMBL/GenBank/DDBJ databases">
        <title>Draft genome sequence of Nocardiopsis sp. RSe5-2 isolated from halophytes.</title>
        <authorList>
            <person name="Duangmal K."/>
            <person name="Chantavorakit T."/>
        </authorList>
    </citation>
    <scope>NUCLEOTIDE SEQUENCE [LARGE SCALE GENOMIC DNA]</scope>
    <source>
        <strain evidence="6 7">RSe5-2</strain>
    </source>
</reference>
<keyword evidence="2" id="KW-0805">Transcription regulation</keyword>
<dbReference type="Gene3D" id="3.40.190.10">
    <property type="entry name" value="Periplasmic binding protein-like II"/>
    <property type="match status" value="2"/>
</dbReference>
<feature type="domain" description="HTH lysR-type" evidence="5">
    <location>
        <begin position="13"/>
        <end position="70"/>
    </location>
</feature>